<proteinExistence type="predicted"/>
<evidence type="ECO:0000313" key="2">
    <source>
        <dbReference type="EMBL" id="CAF1311882.1"/>
    </source>
</evidence>
<evidence type="ECO:0000256" key="1">
    <source>
        <dbReference type="SAM" id="MobiDB-lite"/>
    </source>
</evidence>
<sequence>MADNNRLKLSAKDEALLILEYLENEQMSKTFLSFLDENKHLNDLRSRLYESYENSDQYQNDNEVIDFQTFFNYSKQNECLDQTFLSPQIANNNSNDLFFDDDFLNVNLNDLISQTPPMDYQHDLPDTPAPSVPPLITNDNEDFNSALEQLFAMQHEPLATPPHQIVQIIPDINPKPSFTKCIVVTHDFLQSMYTQQQQQPTITSNNINSIPRTKRRRRRLKVGKENYYQQRKIMPRTSPDD</sequence>
<comment type="caution">
    <text evidence="2">The sequence shown here is derived from an EMBL/GenBank/DDBJ whole genome shotgun (WGS) entry which is preliminary data.</text>
</comment>
<feature type="compositionally biased region" description="Polar residues" evidence="1">
    <location>
        <begin position="200"/>
        <end position="211"/>
    </location>
</feature>
<evidence type="ECO:0000313" key="3">
    <source>
        <dbReference type="EMBL" id="CAF1580735.1"/>
    </source>
</evidence>
<evidence type="ECO:0000313" key="4">
    <source>
        <dbReference type="Proteomes" id="UP000663832"/>
    </source>
</evidence>
<dbReference type="OrthoDB" id="10001135at2759"/>
<dbReference type="EMBL" id="CAJNOM010000947">
    <property type="protein sequence ID" value="CAF1580735.1"/>
    <property type="molecule type" value="Genomic_DNA"/>
</dbReference>
<feature type="region of interest" description="Disordered" evidence="1">
    <location>
        <begin position="195"/>
        <end position="215"/>
    </location>
</feature>
<keyword evidence="4" id="KW-1185">Reference proteome</keyword>
<dbReference type="EMBL" id="CAJNOI010000583">
    <property type="protein sequence ID" value="CAF1311882.1"/>
    <property type="molecule type" value="Genomic_DNA"/>
</dbReference>
<evidence type="ECO:0000313" key="5">
    <source>
        <dbReference type="Proteomes" id="UP000663877"/>
    </source>
</evidence>
<dbReference type="AlphaFoldDB" id="A0A815EA33"/>
<name>A0A815EA33_9BILA</name>
<dbReference type="Proteomes" id="UP000663832">
    <property type="component" value="Unassembled WGS sequence"/>
</dbReference>
<organism evidence="2 5">
    <name type="scientific">Adineta steineri</name>
    <dbReference type="NCBI Taxonomy" id="433720"/>
    <lineage>
        <taxon>Eukaryota</taxon>
        <taxon>Metazoa</taxon>
        <taxon>Spiralia</taxon>
        <taxon>Gnathifera</taxon>
        <taxon>Rotifera</taxon>
        <taxon>Eurotatoria</taxon>
        <taxon>Bdelloidea</taxon>
        <taxon>Adinetida</taxon>
        <taxon>Adinetidae</taxon>
        <taxon>Adineta</taxon>
    </lineage>
</organism>
<reference evidence="2" key="1">
    <citation type="submission" date="2021-02" db="EMBL/GenBank/DDBJ databases">
        <authorList>
            <person name="Nowell W R."/>
        </authorList>
    </citation>
    <scope>NUCLEOTIDE SEQUENCE</scope>
</reference>
<gene>
    <name evidence="2" type="ORF">BJG266_LOCUS32861</name>
    <name evidence="3" type="ORF">QVE165_LOCUS49995</name>
</gene>
<protein>
    <submittedName>
        <fullName evidence="2">Uncharacterized protein</fullName>
    </submittedName>
</protein>
<dbReference type="Proteomes" id="UP000663877">
    <property type="component" value="Unassembled WGS sequence"/>
</dbReference>
<accession>A0A815EA33</accession>